<evidence type="ECO:0000313" key="5">
    <source>
        <dbReference type="EMBL" id="AMB88109.1"/>
    </source>
</evidence>
<accession>A0A0X1T8I1</accession>
<feature type="compositionally biased region" description="Polar residues" evidence="3">
    <location>
        <begin position="81"/>
        <end position="94"/>
    </location>
</feature>
<evidence type="ECO:0000256" key="4">
    <source>
        <dbReference type="SAM" id="SignalP"/>
    </source>
</evidence>
<dbReference type="STRING" id="46677.AWM79_23675"/>
<keyword evidence="2" id="KW-0201">Cytochrome c-type biogenesis</keyword>
<evidence type="ECO:0000256" key="2">
    <source>
        <dbReference type="ARBA" id="ARBA00022748"/>
    </source>
</evidence>
<feature type="chain" id="PRO_5043579308" evidence="4">
    <location>
        <begin position="23"/>
        <end position="94"/>
    </location>
</feature>
<dbReference type="GO" id="GO:0017004">
    <property type="term" value="P:cytochrome complex assembly"/>
    <property type="evidence" value="ECO:0007669"/>
    <property type="project" value="UniProtKB-KW"/>
</dbReference>
<dbReference type="GO" id="GO:0005886">
    <property type="term" value="C:plasma membrane"/>
    <property type="evidence" value="ECO:0007669"/>
    <property type="project" value="InterPro"/>
</dbReference>
<keyword evidence="1" id="KW-0349">Heme</keyword>
<dbReference type="InterPro" id="IPR036127">
    <property type="entry name" value="CcmE-like_sf"/>
</dbReference>
<dbReference type="InterPro" id="IPR012340">
    <property type="entry name" value="NA-bd_OB-fold"/>
</dbReference>
<protein>
    <submittedName>
        <fullName evidence="5">Uncharacterized protein</fullName>
    </submittedName>
</protein>
<dbReference type="RefSeq" id="WP_017134338.1">
    <property type="nucleotide sequence ID" value="NZ_CP014135.1"/>
</dbReference>
<dbReference type="OrthoDB" id="9793584at2"/>
<sequence length="94" mass="10149">MSQLHKLRLIFFLSMLAGISTASTVVMSALRENISLFYTPTQIANGEVPENTRLRAGGAVEVGSPHRSTDAPDVSKALKKSGQSLQNTYNMPAK</sequence>
<feature type="region of interest" description="Disordered" evidence="3">
    <location>
        <begin position="59"/>
        <end position="94"/>
    </location>
</feature>
<dbReference type="SUPFAM" id="SSF82093">
    <property type="entry name" value="Heme chaperone CcmE"/>
    <property type="match status" value="1"/>
</dbReference>
<proteinExistence type="predicted"/>
<keyword evidence="1" id="KW-0408">Iron</keyword>
<gene>
    <name evidence="5" type="ORF">AWM79_23675</name>
</gene>
<keyword evidence="4" id="KW-0732">Signal</keyword>
<name>A0A0X1T8I1_PSEAA</name>
<evidence type="ECO:0000256" key="3">
    <source>
        <dbReference type="SAM" id="MobiDB-lite"/>
    </source>
</evidence>
<keyword evidence="1" id="KW-0479">Metal-binding</keyword>
<reference evidence="5 6" key="1">
    <citation type="submission" date="2016-01" db="EMBL/GenBank/DDBJ databases">
        <authorList>
            <person name="McClelland M."/>
            <person name="Jain A."/>
            <person name="Saraogi P."/>
            <person name="Mendelson R."/>
            <person name="Westerman R."/>
            <person name="SanMiguel P."/>
            <person name="Csonka L."/>
        </authorList>
    </citation>
    <scope>NUCLEOTIDE SEQUENCE [LARGE SCALE GENOMIC DNA]</scope>
    <source>
        <strain evidence="5 6">NCPPB 2472</strain>
    </source>
</reference>
<dbReference type="Gene3D" id="2.40.50.140">
    <property type="entry name" value="Nucleic acid-binding proteins"/>
    <property type="match status" value="1"/>
</dbReference>
<evidence type="ECO:0000313" key="6">
    <source>
        <dbReference type="Proteomes" id="UP000063229"/>
    </source>
</evidence>
<evidence type="ECO:0000256" key="1">
    <source>
        <dbReference type="ARBA" id="ARBA00022617"/>
    </source>
</evidence>
<organism evidence="5 6">
    <name type="scientific">Pseudomonas agarici</name>
    <dbReference type="NCBI Taxonomy" id="46677"/>
    <lineage>
        <taxon>Bacteria</taxon>
        <taxon>Pseudomonadati</taxon>
        <taxon>Pseudomonadota</taxon>
        <taxon>Gammaproteobacteria</taxon>
        <taxon>Pseudomonadales</taxon>
        <taxon>Pseudomonadaceae</taxon>
        <taxon>Pseudomonas</taxon>
    </lineage>
</organism>
<keyword evidence="6" id="KW-1185">Reference proteome</keyword>
<dbReference type="AlphaFoldDB" id="A0A0X1T8I1"/>
<dbReference type="GO" id="GO:0017003">
    <property type="term" value="P:protein-heme linkage"/>
    <property type="evidence" value="ECO:0007669"/>
    <property type="project" value="InterPro"/>
</dbReference>
<feature type="signal peptide" evidence="4">
    <location>
        <begin position="1"/>
        <end position="22"/>
    </location>
</feature>
<dbReference type="EMBL" id="CP014135">
    <property type="protein sequence ID" value="AMB88109.1"/>
    <property type="molecule type" value="Genomic_DNA"/>
</dbReference>
<dbReference type="Proteomes" id="UP000063229">
    <property type="component" value="Chromosome"/>
</dbReference>
<dbReference type="KEGG" id="pagb:AWM79_23675"/>